<dbReference type="OrthoDB" id="671476at2"/>
<evidence type="ECO:0000313" key="3">
    <source>
        <dbReference type="Proteomes" id="UP000033121"/>
    </source>
</evidence>
<protein>
    <recommendedName>
        <fullName evidence="4">Outer membrane protein beta-barrel domain-containing protein</fullName>
    </recommendedName>
</protein>
<proteinExistence type="predicted"/>
<dbReference type="RefSeq" id="WP_046367000.1">
    <property type="nucleotide sequence ID" value="NZ_BBWV01000001.1"/>
</dbReference>
<gene>
    <name evidence="2" type="ORF">FPE01S_01_00850</name>
</gene>
<name>A0A0E9MUB9_9BACT</name>
<dbReference type="EMBL" id="BBWV01000001">
    <property type="protein sequence ID" value="GAO41073.1"/>
    <property type="molecule type" value="Genomic_DNA"/>
</dbReference>
<evidence type="ECO:0000256" key="1">
    <source>
        <dbReference type="SAM" id="SignalP"/>
    </source>
</evidence>
<keyword evidence="1" id="KW-0732">Signal</keyword>
<dbReference type="Proteomes" id="UP000033121">
    <property type="component" value="Unassembled WGS sequence"/>
</dbReference>
<dbReference type="AlphaFoldDB" id="A0A0E9MUB9"/>
<feature type="signal peptide" evidence="1">
    <location>
        <begin position="1"/>
        <end position="19"/>
    </location>
</feature>
<organism evidence="2 3">
    <name type="scientific">Flavihumibacter petaseus NBRC 106054</name>
    <dbReference type="NCBI Taxonomy" id="1220578"/>
    <lineage>
        <taxon>Bacteria</taxon>
        <taxon>Pseudomonadati</taxon>
        <taxon>Bacteroidota</taxon>
        <taxon>Chitinophagia</taxon>
        <taxon>Chitinophagales</taxon>
        <taxon>Chitinophagaceae</taxon>
        <taxon>Flavihumibacter</taxon>
    </lineage>
</organism>
<reference evidence="2 3" key="1">
    <citation type="submission" date="2015-04" db="EMBL/GenBank/DDBJ databases">
        <title>Whole genome shotgun sequence of Flavihumibacter petaseus NBRC 106054.</title>
        <authorList>
            <person name="Miyazawa S."/>
            <person name="Hosoyama A."/>
            <person name="Hashimoto M."/>
            <person name="Noguchi M."/>
            <person name="Tsuchikane K."/>
            <person name="Ohji S."/>
            <person name="Yamazoe A."/>
            <person name="Ichikawa N."/>
            <person name="Kimura A."/>
            <person name="Fujita N."/>
        </authorList>
    </citation>
    <scope>NUCLEOTIDE SEQUENCE [LARGE SCALE GENOMIC DNA]</scope>
    <source>
        <strain evidence="2 3">NBRC 106054</strain>
    </source>
</reference>
<accession>A0A0E9MUB9</accession>
<keyword evidence="3" id="KW-1185">Reference proteome</keyword>
<dbReference type="InterPro" id="IPR002718">
    <property type="entry name" value="OMP_Helicobacter"/>
</dbReference>
<evidence type="ECO:0000313" key="2">
    <source>
        <dbReference type="EMBL" id="GAO41073.1"/>
    </source>
</evidence>
<dbReference type="STRING" id="1220578.FPE01S_01_00850"/>
<dbReference type="Pfam" id="PF01856">
    <property type="entry name" value="HP_OMP"/>
    <property type="match status" value="1"/>
</dbReference>
<feature type="chain" id="PRO_5002429461" description="Outer membrane protein beta-barrel domain-containing protein" evidence="1">
    <location>
        <begin position="20"/>
        <end position="199"/>
    </location>
</feature>
<evidence type="ECO:0008006" key="4">
    <source>
        <dbReference type="Google" id="ProtNLM"/>
    </source>
</evidence>
<comment type="caution">
    <text evidence="2">The sequence shown here is derived from an EMBL/GenBank/DDBJ whole genome shotgun (WGS) entry which is preliminary data.</text>
</comment>
<sequence>MKKVLLLTLGVTAFVFSQAQSFLHGVGTGAIVTSSKNVENSVMFTLMYSPRYTITESDASSISVGIPLAIGFGGSAEYNSQSGTTSSLTYAVNAPLMINYNVGAGSSKESADRFGFFLGAGFGAHLGSSYVLKSVDGGDDYYYDEYVKENQTTFGPAANAGVRFAVGAGTHNIEIMGSFMKGINEGKANIFGIHGVFNF</sequence>